<evidence type="ECO:0000259" key="16">
    <source>
        <dbReference type="PROSITE" id="PS50173"/>
    </source>
</evidence>
<dbReference type="PANTHER" id="PTHR11076">
    <property type="entry name" value="DNA REPAIR POLYMERASE UMUC / TRANSFERASE FAMILY MEMBER"/>
    <property type="match status" value="1"/>
</dbReference>
<keyword evidence="4 15" id="KW-0963">Cytoplasm</keyword>
<comment type="catalytic activity">
    <reaction evidence="14 15">
        <text>DNA(n) + a 2'-deoxyribonucleoside 5'-triphosphate = DNA(n+1) + diphosphate</text>
        <dbReference type="Rhea" id="RHEA:22508"/>
        <dbReference type="Rhea" id="RHEA-COMP:17339"/>
        <dbReference type="Rhea" id="RHEA-COMP:17340"/>
        <dbReference type="ChEBI" id="CHEBI:33019"/>
        <dbReference type="ChEBI" id="CHEBI:61560"/>
        <dbReference type="ChEBI" id="CHEBI:173112"/>
        <dbReference type="EC" id="2.7.7.7"/>
    </reaction>
</comment>
<keyword evidence="9 15" id="KW-0227">DNA damage</keyword>
<dbReference type="Pfam" id="PF11799">
    <property type="entry name" value="IMS_C"/>
    <property type="match status" value="1"/>
</dbReference>
<dbReference type="SUPFAM" id="SSF100879">
    <property type="entry name" value="Lesion bypass DNA polymerase (Y-family), little finger domain"/>
    <property type="match status" value="1"/>
</dbReference>
<dbReference type="GO" id="GO:0009432">
    <property type="term" value="P:SOS response"/>
    <property type="evidence" value="ECO:0007669"/>
    <property type="project" value="TreeGrafter"/>
</dbReference>
<dbReference type="InterPro" id="IPR017961">
    <property type="entry name" value="DNA_pol_Y-fam_little_finger"/>
</dbReference>
<dbReference type="Gene3D" id="3.30.1490.100">
    <property type="entry name" value="DNA polymerase, Y-family, little finger domain"/>
    <property type="match status" value="1"/>
</dbReference>
<dbReference type="PROSITE" id="PS50173">
    <property type="entry name" value="UMUC"/>
    <property type="match status" value="1"/>
</dbReference>
<reference evidence="17" key="2">
    <citation type="journal article" date="2021" name="PeerJ">
        <title>Extensive microbial diversity within the chicken gut microbiome revealed by metagenomics and culture.</title>
        <authorList>
            <person name="Gilroy R."/>
            <person name="Ravi A."/>
            <person name="Getino M."/>
            <person name="Pursley I."/>
            <person name="Horton D.L."/>
            <person name="Alikhan N.F."/>
            <person name="Baker D."/>
            <person name="Gharbi K."/>
            <person name="Hall N."/>
            <person name="Watson M."/>
            <person name="Adriaenssens E.M."/>
            <person name="Foster-Nyarko E."/>
            <person name="Jarju S."/>
            <person name="Secka A."/>
            <person name="Antonio M."/>
            <person name="Oren A."/>
            <person name="Chaudhuri R.R."/>
            <person name="La Ragione R."/>
            <person name="Hildebrand F."/>
            <person name="Pallen M.J."/>
        </authorList>
    </citation>
    <scope>NUCLEOTIDE SEQUENCE</scope>
    <source>
        <strain evidence="17">ChiGjej1B1-19959</strain>
    </source>
</reference>
<dbReference type="Gene3D" id="3.30.70.270">
    <property type="match status" value="1"/>
</dbReference>
<keyword evidence="11 15" id="KW-0239">DNA-directed DNA polymerase</keyword>
<evidence type="ECO:0000256" key="10">
    <source>
        <dbReference type="ARBA" id="ARBA00022842"/>
    </source>
</evidence>
<comment type="cofactor">
    <cofactor evidence="15">
        <name>Mg(2+)</name>
        <dbReference type="ChEBI" id="CHEBI:18420"/>
    </cofactor>
    <text evidence="15">Binds 2 magnesium ions per subunit.</text>
</comment>
<evidence type="ECO:0000256" key="6">
    <source>
        <dbReference type="ARBA" id="ARBA00022695"/>
    </source>
</evidence>
<comment type="subcellular location">
    <subcellularLocation>
        <location evidence="1 15">Cytoplasm</location>
    </subcellularLocation>
</comment>
<dbReference type="InterPro" id="IPR043502">
    <property type="entry name" value="DNA/RNA_pol_sf"/>
</dbReference>
<keyword evidence="13 15" id="KW-0234">DNA repair</keyword>
<keyword evidence="10 15" id="KW-0460">Magnesium</keyword>
<dbReference type="InterPro" id="IPR053848">
    <property type="entry name" value="IMS_HHH_1"/>
</dbReference>
<feature type="domain" description="UmuC" evidence="16">
    <location>
        <begin position="5"/>
        <end position="185"/>
    </location>
</feature>
<comment type="function">
    <text evidence="15">Poorly processive, error-prone DNA polymerase involved in untargeted mutagenesis. Copies undamaged DNA at stalled replication forks, which arise in vivo from mismatched or misaligned primer ends. These misaligned primers can be extended by PolIV. Exhibits no 3'-5' exonuclease (proofreading) activity. May be involved in translesional synthesis, in conjunction with the beta clamp from PolIII.</text>
</comment>
<dbReference type="Gene3D" id="3.40.1170.60">
    <property type="match status" value="1"/>
</dbReference>
<dbReference type="CDD" id="cd03586">
    <property type="entry name" value="PolY_Pol_IV_kappa"/>
    <property type="match status" value="1"/>
</dbReference>
<feature type="binding site" evidence="15">
    <location>
        <position position="9"/>
    </location>
    <ligand>
        <name>Mg(2+)</name>
        <dbReference type="ChEBI" id="CHEBI:18420"/>
    </ligand>
</feature>
<dbReference type="InterPro" id="IPR050116">
    <property type="entry name" value="DNA_polymerase-Y"/>
</dbReference>
<evidence type="ECO:0000256" key="5">
    <source>
        <dbReference type="ARBA" id="ARBA00022679"/>
    </source>
</evidence>
<dbReference type="InterPro" id="IPR022880">
    <property type="entry name" value="DNApol_IV"/>
</dbReference>
<dbReference type="SUPFAM" id="SSF56672">
    <property type="entry name" value="DNA/RNA polymerases"/>
    <property type="match status" value="1"/>
</dbReference>
<dbReference type="GO" id="GO:0003887">
    <property type="term" value="F:DNA-directed DNA polymerase activity"/>
    <property type="evidence" value="ECO:0007669"/>
    <property type="project" value="UniProtKB-UniRule"/>
</dbReference>
<evidence type="ECO:0000256" key="15">
    <source>
        <dbReference type="HAMAP-Rule" id="MF_01113"/>
    </source>
</evidence>
<keyword evidence="6 15" id="KW-0548">Nucleotidyltransferase</keyword>
<dbReference type="AlphaFoldDB" id="A0A9D1IEC9"/>
<comment type="subunit">
    <text evidence="15">Monomer.</text>
</comment>
<keyword evidence="8 15" id="KW-0479">Metal-binding</keyword>
<dbReference type="Gene3D" id="1.10.150.20">
    <property type="entry name" value="5' to 3' exonuclease, C-terminal subdomain"/>
    <property type="match status" value="1"/>
</dbReference>
<dbReference type="EC" id="2.7.7.7" evidence="15"/>
<keyword evidence="12 15" id="KW-0238">DNA-binding</keyword>
<sequence>MERIILHSDINNCYASVECLYDATLRGKPVAVGGSAETRHGIVLAKSEQAKRCGVQTGETLWQARQKCRELVVVPPHYERYLRYSRLVRAIYRRYTDCIEPFGLDEAWLDVTGSSALASGTVADEIRRAVRRELGLTVSVGVSFNKIFAKLGSDLKKPDAVTVIDHTNFREKIWNLPVDAMLGCGRATARKLRLCGVQTIGQLASCDPAMLQARFGKAGETLWLYANGLDCSRVRPDGEEPVPKSVGHGATCVRDLHTAGEVWLVLLSLTQEICKRLHEAALAASAVQVSVKNNLLFARQFQSPLPLPTQSAMELARAAFELFCRQYRWEKPVRAVSVRAFRLQAENMPVQTDLFTDFSRHSRQAQLDETVLAIRRRYGRDSIFNASLLSETALSHAAPAFCVLPGTPFCK</sequence>
<evidence type="ECO:0000256" key="14">
    <source>
        <dbReference type="ARBA" id="ARBA00049244"/>
    </source>
</evidence>
<dbReference type="EMBL" id="DVMW01000012">
    <property type="protein sequence ID" value="HIU35271.1"/>
    <property type="molecule type" value="Genomic_DNA"/>
</dbReference>
<gene>
    <name evidence="15" type="primary">dinB</name>
    <name evidence="17" type="ORF">IAC53_01505</name>
</gene>
<feature type="site" description="Substrate discrimination" evidence="15">
    <location>
        <position position="14"/>
    </location>
</feature>
<comment type="similarity">
    <text evidence="2 15">Belongs to the DNA polymerase type-Y family.</text>
</comment>
<dbReference type="GO" id="GO:0006261">
    <property type="term" value="P:DNA-templated DNA replication"/>
    <property type="evidence" value="ECO:0007669"/>
    <property type="project" value="UniProtKB-UniRule"/>
</dbReference>
<protein>
    <recommendedName>
        <fullName evidence="15">DNA polymerase IV</fullName>
        <shortName evidence="15">Pol IV</shortName>
        <ecNumber evidence="15">2.7.7.7</ecNumber>
    </recommendedName>
</protein>
<evidence type="ECO:0000256" key="9">
    <source>
        <dbReference type="ARBA" id="ARBA00022763"/>
    </source>
</evidence>
<evidence type="ECO:0000256" key="7">
    <source>
        <dbReference type="ARBA" id="ARBA00022705"/>
    </source>
</evidence>
<feature type="binding site" evidence="15">
    <location>
        <position position="105"/>
    </location>
    <ligand>
        <name>Mg(2+)</name>
        <dbReference type="ChEBI" id="CHEBI:18420"/>
    </ligand>
</feature>
<dbReference type="PANTHER" id="PTHR11076:SF35">
    <property type="entry name" value="DNA REPAIR PROTEIN HOMOLOG YOBH"/>
    <property type="match status" value="1"/>
</dbReference>
<dbReference type="InterPro" id="IPR036775">
    <property type="entry name" value="DNA_pol_Y-fam_lit_finger_sf"/>
</dbReference>
<dbReference type="GO" id="GO:0003684">
    <property type="term" value="F:damaged DNA binding"/>
    <property type="evidence" value="ECO:0007669"/>
    <property type="project" value="InterPro"/>
</dbReference>
<evidence type="ECO:0000256" key="11">
    <source>
        <dbReference type="ARBA" id="ARBA00022932"/>
    </source>
</evidence>
<organism evidence="17 18">
    <name type="scientific">Candidatus Fimenecus excrementigallinarum</name>
    <dbReference type="NCBI Taxonomy" id="2840816"/>
    <lineage>
        <taxon>Bacteria</taxon>
        <taxon>Bacillati</taxon>
        <taxon>Bacillota</taxon>
        <taxon>Clostridia</taxon>
        <taxon>Candidatus Fimenecus</taxon>
    </lineage>
</organism>
<name>A0A9D1IEC9_9FIRM</name>
<keyword evidence="5 15" id="KW-0808">Transferase</keyword>
<evidence type="ECO:0000313" key="18">
    <source>
        <dbReference type="Proteomes" id="UP000824071"/>
    </source>
</evidence>
<dbReference type="InterPro" id="IPR043128">
    <property type="entry name" value="Rev_trsase/Diguanyl_cyclase"/>
</dbReference>
<evidence type="ECO:0000256" key="2">
    <source>
        <dbReference type="ARBA" id="ARBA00010945"/>
    </source>
</evidence>
<dbReference type="InterPro" id="IPR001126">
    <property type="entry name" value="UmuC"/>
</dbReference>
<dbReference type="GO" id="GO:0042276">
    <property type="term" value="P:error-prone translesion synthesis"/>
    <property type="evidence" value="ECO:0007669"/>
    <property type="project" value="TreeGrafter"/>
</dbReference>
<evidence type="ECO:0000313" key="17">
    <source>
        <dbReference type="EMBL" id="HIU35271.1"/>
    </source>
</evidence>
<evidence type="ECO:0000256" key="8">
    <source>
        <dbReference type="ARBA" id="ARBA00022723"/>
    </source>
</evidence>
<dbReference type="GO" id="GO:0006281">
    <property type="term" value="P:DNA repair"/>
    <property type="evidence" value="ECO:0007669"/>
    <property type="project" value="UniProtKB-UniRule"/>
</dbReference>
<proteinExistence type="inferred from homology"/>
<accession>A0A9D1IEC9</accession>
<dbReference type="Proteomes" id="UP000824071">
    <property type="component" value="Unassembled WGS sequence"/>
</dbReference>
<dbReference type="GO" id="GO:0005829">
    <property type="term" value="C:cytosol"/>
    <property type="evidence" value="ECO:0007669"/>
    <property type="project" value="TreeGrafter"/>
</dbReference>
<feature type="active site" evidence="15">
    <location>
        <position position="106"/>
    </location>
</feature>
<keyword evidence="7 15" id="KW-0235">DNA replication</keyword>
<dbReference type="GO" id="GO:0000287">
    <property type="term" value="F:magnesium ion binding"/>
    <property type="evidence" value="ECO:0007669"/>
    <property type="project" value="UniProtKB-UniRule"/>
</dbReference>
<evidence type="ECO:0000256" key="1">
    <source>
        <dbReference type="ARBA" id="ARBA00004496"/>
    </source>
</evidence>
<evidence type="ECO:0000256" key="12">
    <source>
        <dbReference type="ARBA" id="ARBA00023125"/>
    </source>
</evidence>
<keyword evidence="3 15" id="KW-0515">Mutator protein</keyword>
<dbReference type="Pfam" id="PF00817">
    <property type="entry name" value="IMS"/>
    <property type="match status" value="1"/>
</dbReference>
<evidence type="ECO:0000256" key="4">
    <source>
        <dbReference type="ARBA" id="ARBA00022490"/>
    </source>
</evidence>
<dbReference type="HAMAP" id="MF_01113">
    <property type="entry name" value="DNApol_IV"/>
    <property type="match status" value="1"/>
</dbReference>
<comment type="caution">
    <text evidence="17">The sequence shown here is derived from an EMBL/GenBank/DDBJ whole genome shotgun (WGS) entry which is preliminary data.</text>
</comment>
<evidence type="ECO:0000256" key="13">
    <source>
        <dbReference type="ARBA" id="ARBA00023204"/>
    </source>
</evidence>
<evidence type="ECO:0000256" key="3">
    <source>
        <dbReference type="ARBA" id="ARBA00022457"/>
    </source>
</evidence>
<reference evidence="17" key="1">
    <citation type="submission" date="2020-10" db="EMBL/GenBank/DDBJ databases">
        <authorList>
            <person name="Gilroy R."/>
        </authorList>
    </citation>
    <scope>NUCLEOTIDE SEQUENCE</scope>
    <source>
        <strain evidence="17">ChiGjej1B1-19959</strain>
    </source>
</reference>
<dbReference type="Pfam" id="PF21999">
    <property type="entry name" value="IMS_HHH_1"/>
    <property type="match status" value="1"/>
</dbReference>